<feature type="signal peptide" evidence="1">
    <location>
        <begin position="1"/>
        <end position="23"/>
    </location>
</feature>
<evidence type="ECO:0000313" key="3">
    <source>
        <dbReference type="Proteomes" id="UP000643279"/>
    </source>
</evidence>
<feature type="chain" id="PRO_5046892253" evidence="1">
    <location>
        <begin position="24"/>
        <end position="77"/>
    </location>
</feature>
<sequence length="77" mass="7873">MKIAGWRIGTAVLFAAVCMGLSACQGHPVLSAGTVHFTASADMGTGSGVRSVLDVVARLEPDFKVALGDFSYEAGAE</sequence>
<evidence type="ECO:0000256" key="1">
    <source>
        <dbReference type="SAM" id="SignalP"/>
    </source>
</evidence>
<name>A0ABQ2AWL0_9MICC</name>
<dbReference type="PROSITE" id="PS51257">
    <property type="entry name" value="PROKAR_LIPOPROTEIN"/>
    <property type="match status" value="1"/>
</dbReference>
<keyword evidence="3" id="KW-1185">Reference proteome</keyword>
<dbReference type="Proteomes" id="UP000643279">
    <property type="component" value="Unassembled WGS sequence"/>
</dbReference>
<dbReference type="RefSeq" id="WP_188572365.1">
    <property type="nucleotide sequence ID" value="NZ_BMFW01000015.1"/>
</dbReference>
<reference evidence="3" key="1">
    <citation type="journal article" date="2019" name="Int. J. Syst. Evol. Microbiol.">
        <title>The Global Catalogue of Microorganisms (GCM) 10K type strain sequencing project: providing services to taxonomists for standard genome sequencing and annotation.</title>
        <authorList>
            <consortium name="The Broad Institute Genomics Platform"/>
            <consortium name="The Broad Institute Genome Sequencing Center for Infectious Disease"/>
            <person name="Wu L."/>
            <person name="Ma J."/>
        </authorList>
    </citation>
    <scope>NUCLEOTIDE SEQUENCE [LARGE SCALE GENOMIC DNA]</scope>
    <source>
        <strain evidence="3">CGMCC 1.12778</strain>
    </source>
</reference>
<comment type="caution">
    <text evidence="2">The sequence shown here is derived from an EMBL/GenBank/DDBJ whole genome shotgun (WGS) entry which is preliminary data.</text>
</comment>
<evidence type="ECO:0000313" key="2">
    <source>
        <dbReference type="EMBL" id="GGH98119.1"/>
    </source>
</evidence>
<gene>
    <name evidence="2" type="ORF">GCM10007170_29930</name>
</gene>
<accession>A0ABQ2AWL0</accession>
<dbReference type="EMBL" id="BMFW01000015">
    <property type="protein sequence ID" value="GGH98119.1"/>
    <property type="molecule type" value="Genomic_DNA"/>
</dbReference>
<organism evidence="2 3">
    <name type="scientific">Arthrobacter liuii</name>
    <dbReference type="NCBI Taxonomy" id="1476996"/>
    <lineage>
        <taxon>Bacteria</taxon>
        <taxon>Bacillati</taxon>
        <taxon>Actinomycetota</taxon>
        <taxon>Actinomycetes</taxon>
        <taxon>Micrococcales</taxon>
        <taxon>Micrococcaceae</taxon>
        <taxon>Arthrobacter</taxon>
    </lineage>
</organism>
<proteinExistence type="predicted"/>
<protein>
    <submittedName>
        <fullName evidence="2">Uncharacterized protein</fullName>
    </submittedName>
</protein>
<keyword evidence="1" id="KW-0732">Signal</keyword>